<dbReference type="PROSITE" id="PS00869">
    <property type="entry name" value="RENAL_DIPEPTIDASE_1"/>
    <property type="match status" value="1"/>
</dbReference>
<dbReference type="RefSeq" id="WP_132416679.1">
    <property type="nucleotide sequence ID" value="NZ_SKFG01000002.1"/>
</dbReference>
<proteinExistence type="predicted"/>
<gene>
    <name evidence="1" type="ORF">E0485_04020</name>
</gene>
<dbReference type="PROSITE" id="PS51365">
    <property type="entry name" value="RENAL_DIPEPTIDASE_2"/>
    <property type="match status" value="1"/>
</dbReference>
<evidence type="ECO:0000313" key="1">
    <source>
        <dbReference type="EMBL" id="TCZ80032.1"/>
    </source>
</evidence>
<organism evidence="1 2">
    <name type="scientific">Paenibacillus albiflavus</name>
    <dbReference type="NCBI Taxonomy" id="2545760"/>
    <lineage>
        <taxon>Bacteria</taxon>
        <taxon>Bacillati</taxon>
        <taxon>Bacillota</taxon>
        <taxon>Bacilli</taxon>
        <taxon>Bacillales</taxon>
        <taxon>Paenibacillaceae</taxon>
        <taxon>Paenibacillus</taxon>
    </lineage>
</organism>
<dbReference type="Proteomes" id="UP000295418">
    <property type="component" value="Unassembled WGS sequence"/>
</dbReference>
<dbReference type="OrthoDB" id="9804920at2"/>
<dbReference type="CDD" id="cd01301">
    <property type="entry name" value="rDP_like"/>
    <property type="match status" value="1"/>
</dbReference>
<dbReference type="AlphaFoldDB" id="A0A4V2WPN8"/>
<dbReference type="InterPro" id="IPR000180">
    <property type="entry name" value="Dipep_AS"/>
</dbReference>
<dbReference type="PANTHER" id="PTHR10443">
    <property type="entry name" value="MICROSOMAL DIPEPTIDASE"/>
    <property type="match status" value="1"/>
</dbReference>
<dbReference type="InterPro" id="IPR032466">
    <property type="entry name" value="Metal_Hydrolase"/>
</dbReference>
<comment type="caution">
    <text evidence="1">The sequence shown here is derived from an EMBL/GenBank/DDBJ whole genome shotgun (WGS) entry which is preliminary data.</text>
</comment>
<dbReference type="Gene3D" id="3.20.20.140">
    <property type="entry name" value="Metal-dependent hydrolases"/>
    <property type="match status" value="1"/>
</dbReference>
<reference evidence="1 2" key="1">
    <citation type="submission" date="2019-03" db="EMBL/GenBank/DDBJ databases">
        <authorList>
            <person name="Kim M.K.M."/>
        </authorList>
    </citation>
    <scope>NUCLEOTIDE SEQUENCE [LARGE SCALE GENOMIC DNA]</scope>
    <source>
        <strain evidence="1 2">18JY21-1</strain>
    </source>
</reference>
<dbReference type="InterPro" id="IPR008257">
    <property type="entry name" value="Pept_M19"/>
</dbReference>
<dbReference type="SUPFAM" id="SSF51556">
    <property type="entry name" value="Metallo-dependent hydrolases"/>
    <property type="match status" value="1"/>
</dbReference>
<accession>A0A4V2WPN8</accession>
<dbReference type="GO" id="GO:0006508">
    <property type="term" value="P:proteolysis"/>
    <property type="evidence" value="ECO:0007669"/>
    <property type="project" value="InterPro"/>
</dbReference>
<dbReference type="GO" id="GO:0070573">
    <property type="term" value="F:metallodipeptidase activity"/>
    <property type="evidence" value="ECO:0007669"/>
    <property type="project" value="InterPro"/>
</dbReference>
<protein>
    <submittedName>
        <fullName evidence="1">Membrane dipeptidase</fullName>
    </submittedName>
</protein>
<keyword evidence="2" id="KW-1185">Reference proteome</keyword>
<dbReference type="Pfam" id="PF01244">
    <property type="entry name" value="Peptidase_M19"/>
    <property type="match status" value="1"/>
</dbReference>
<sequence>MVIDGHCDVLYKLFSNKQLQFDAHGQDIILQAGLPRLIEGGVKLQFCAIFIDEDEVGTPTFRHVLEYVDIYDKQLLSQPMIHPVLSKADLSVMNEDGKLGTLLHIEGADALEGDLMLLRMVYRLGVRTMGLTWNYSNWAADGAVEPRQGGLTTKGRKFIRECERIGIILDVSHLSERAFWDLEKETKKPFFASHSNVYDICPHNRNLRRDQLQAILDRDGLVGLTFVPYFVKQDKDATIDDFLRHVDYVCALGGADKLAFGSDFDGFSQMIPGLEHAGHFVNLANELYKRYKPEEVEGFLFGNWHRFLSHNLPD</sequence>
<dbReference type="EMBL" id="SKFG01000002">
    <property type="protein sequence ID" value="TCZ80032.1"/>
    <property type="molecule type" value="Genomic_DNA"/>
</dbReference>
<evidence type="ECO:0000313" key="2">
    <source>
        <dbReference type="Proteomes" id="UP000295418"/>
    </source>
</evidence>
<name>A0A4V2WPN8_9BACL</name>
<dbReference type="PANTHER" id="PTHR10443:SF12">
    <property type="entry name" value="DIPEPTIDASE"/>
    <property type="match status" value="1"/>
</dbReference>